<dbReference type="EMBL" id="JAEVLS010000003">
    <property type="protein sequence ID" value="MBM0106336.1"/>
    <property type="molecule type" value="Genomic_DNA"/>
</dbReference>
<keyword evidence="5" id="KW-1185">Reference proteome</keyword>
<evidence type="ECO:0000256" key="2">
    <source>
        <dbReference type="PROSITE-ProRule" id="PRU00110"/>
    </source>
</evidence>
<accession>A0ABS1WZE7</accession>
<name>A0ABS1WZE7_9GAMM</name>
<dbReference type="SUPFAM" id="SSF47226">
    <property type="entry name" value="Histidine-containing phosphotransfer domain, HPT domain"/>
    <property type="match status" value="1"/>
</dbReference>
<dbReference type="CDD" id="cd00088">
    <property type="entry name" value="HPT"/>
    <property type="match status" value="1"/>
</dbReference>
<feature type="modified residue" description="Phosphohistidine" evidence="2">
    <location>
        <position position="79"/>
    </location>
</feature>
<dbReference type="InterPro" id="IPR008207">
    <property type="entry name" value="Sig_transdc_His_kin_Hpt_dom"/>
</dbReference>
<evidence type="ECO:0000313" key="4">
    <source>
        <dbReference type="EMBL" id="MBM0106336.1"/>
    </source>
</evidence>
<keyword evidence="2" id="KW-0597">Phosphoprotein</keyword>
<dbReference type="Gene3D" id="1.20.120.160">
    <property type="entry name" value="HPT domain"/>
    <property type="match status" value="1"/>
</dbReference>
<dbReference type="InterPro" id="IPR036641">
    <property type="entry name" value="HPT_dom_sf"/>
</dbReference>
<organism evidence="4 5">
    <name type="scientific">Steroidobacter gossypii</name>
    <dbReference type="NCBI Taxonomy" id="2805490"/>
    <lineage>
        <taxon>Bacteria</taxon>
        <taxon>Pseudomonadati</taxon>
        <taxon>Pseudomonadota</taxon>
        <taxon>Gammaproteobacteria</taxon>
        <taxon>Steroidobacterales</taxon>
        <taxon>Steroidobacteraceae</taxon>
        <taxon>Steroidobacter</taxon>
    </lineage>
</organism>
<keyword evidence="1" id="KW-0902">Two-component regulatory system</keyword>
<feature type="domain" description="HPt" evidence="3">
    <location>
        <begin position="40"/>
        <end position="133"/>
    </location>
</feature>
<comment type="caution">
    <text evidence="4">The sequence shown here is derived from an EMBL/GenBank/DDBJ whole genome shotgun (WGS) entry which is preliminary data.</text>
</comment>
<dbReference type="Proteomes" id="UP000661077">
    <property type="component" value="Unassembled WGS sequence"/>
</dbReference>
<evidence type="ECO:0000313" key="5">
    <source>
        <dbReference type="Proteomes" id="UP000661077"/>
    </source>
</evidence>
<dbReference type="PROSITE" id="PS50894">
    <property type="entry name" value="HPT"/>
    <property type="match status" value="1"/>
</dbReference>
<evidence type="ECO:0000259" key="3">
    <source>
        <dbReference type="PROSITE" id="PS50894"/>
    </source>
</evidence>
<sequence>MMVAPLHESRSVAQTSDGSSADVLEPAVLDTALFRELLNSFAGDVDIVISIYRTFIGTTMKLIESLASEDCAAQARTLHTLKGSAAMVGADRIAVLALRLQHVAANSIHPIVKTRIDELTGELVMFRSALRAQADLLQYPSEI</sequence>
<evidence type="ECO:0000256" key="1">
    <source>
        <dbReference type="ARBA" id="ARBA00023012"/>
    </source>
</evidence>
<reference evidence="4 5" key="1">
    <citation type="journal article" date="2021" name="Int. J. Syst. Evol. Microbiol.">
        <title>Steroidobacter gossypii sp. nov., isolated from soil of cotton cropping field.</title>
        <authorList>
            <person name="Huang R."/>
            <person name="Yang S."/>
            <person name="Zhen C."/>
            <person name="Liu W."/>
        </authorList>
    </citation>
    <scope>NUCLEOTIDE SEQUENCE [LARGE SCALE GENOMIC DNA]</scope>
    <source>
        <strain evidence="4 5">S1-65</strain>
    </source>
</reference>
<proteinExistence type="predicted"/>
<dbReference type="RefSeq" id="WP_203168442.1">
    <property type="nucleotide sequence ID" value="NZ_JAEVLS010000003.1"/>
</dbReference>
<dbReference type="Pfam" id="PF01627">
    <property type="entry name" value="Hpt"/>
    <property type="match status" value="1"/>
</dbReference>
<protein>
    <submittedName>
        <fullName evidence="4">Hpt domain-containing protein</fullName>
    </submittedName>
</protein>
<gene>
    <name evidence="4" type="ORF">JM946_16500</name>
</gene>